<dbReference type="Proteomes" id="UP000229081">
    <property type="component" value="Chromosome"/>
</dbReference>
<name>A0A2K8ME45_9SPHN</name>
<keyword evidence="2" id="KW-1185">Reference proteome</keyword>
<dbReference type="OrthoDB" id="7376075at2"/>
<dbReference type="EMBL" id="CP024923">
    <property type="protein sequence ID" value="ATY32168.1"/>
    <property type="molecule type" value="Genomic_DNA"/>
</dbReference>
<dbReference type="AlphaFoldDB" id="A0A2K8ME45"/>
<evidence type="ECO:0000313" key="1">
    <source>
        <dbReference type="EMBL" id="ATY32168.1"/>
    </source>
</evidence>
<evidence type="ECO:0000313" key="2">
    <source>
        <dbReference type="Proteomes" id="UP000229081"/>
    </source>
</evidence>
<protein>
    <recommendedName>
        <fullName evidence="3">Transcriptional regulator</fullName>
    </recommendedName>
</protein>
<evidence type="ECO:0008006" key="3">
    <source>
        <dbReference type="Google" id="ProtNLM"/>
    </source>
</evidence>
<sequence>MSVHRKIEKYLRRTQMPATKFGRLALGDPRLVLDLRNGRELRPPTVARLEAFLAAQDAGQ</sequence>
<proteinExistence type="predicted"/>
<reference evidence="1 2" key="1">
    <citation type="submission" date="2017-11" db="EMBL/GenBank/DDBJ databases">
        <title>Complete genome sequence of Sphingomonas sp. Strain Cra20, a psychrotolerant potential plant growth promoting rhizobacteria.</title>
        <authorList>
            <person name="Luo Y."/>
        </authorList>
    </citation>
    <scope>NUCLEOTIDE SEQUENCE [LARGE SCALE GENOMIC DNA]</scope>
    <source>
        <strain evidence="1 2">Cra20</strain>
    </source>
</reference>
<gene>
    <name evidence="1" type="ORF">CVN68_09410</name>
</gene>
<organism evidence="1 2">
    <name type="scientific">Sphingomonas psychrotolerans</name>
    <dbReference type="NCBI Taxonomy" id="1327635"/>
    <lineage>
        <taxon>Bacteria</taxon>
        <taxon>Pseudomonadati</taxon>
        <taxon>Pseudomonadota</taxon>
        <taxon>Alphaproteobacteria</taxon>
        <taxon>Sphingomonadales</taxon>
        <taxon>Sphingomonadaceae</taxon>
        <taxon>Sphingomonas</taxon>
    </lineage>
</organism>
<accession>A0A2K8ME45</accession>
<dbReference type="KEGG" id="sphc:CVN68_09410"/>
<dbReference type="RefSeq" id="WP_100281977.1">
    <property type="nucleotide sequence ID" value="NZ_CP024923.1"/>
</dbReference>